<dbReference type="GO" id="GO:0004792">
    <property type="term" value="F:thiosulfate-cyanide sulfurtransferase activity"/>
    <property type="evidence" value="ECO:0007669"/>
    <property type="project" value="TreeGrafter"/>
</dbReference>
<dbReference type="Proteomes" id="UP000470213">
    <property type="component" value="Unassembled WGS sequence"/>
</dbReference>
<keyword evidence="4" id="KW-1185">Reference proteome</keyword>
<dbReference type="InterPro" id="IPR045886">
    <property type="entry name" value="ThiF/MoeB/HesA"/>
</dbReference>
<dbReference type="InterPro" id="IPR000594">
    <property type="entry name" value="ThiF_NAD_FAD-bd"/>
</dbReference>
<dbReference type="GO" id="GO:0005829">
    <property type="term" value="C:cytosol"/>
    <property type="evidence" value="ECO:0007669"/>
    <property type="project" value="TreeGrafter"/>
</dbReference>
<dbReference type="EMBL" id="JAAAWN010000005">
    <property type="protein sequence ID" value="NDV90665.1"/>
    <property type="molecule type" value="Genomic_DNA"/>
</dbReference>
<dbReference type="GO" id="GO:0008146">
    <property type="term" value="F:sulfotransferase activity"/>
    <property type="evidence" value="ECO:0007669"/>
    <property type="project" value="TreeGrafter"/>
</dbReference>
<dbReference type="AlphaFoldDB" id="A0A7X5LJS8"/>
<organism evidence="3 4">
    <name type="scientific">Alteromonas profundi</name>
    <dbReference type="NCBI Taxonomy" id="2696062"/>
    <lineage>
        <taxon>Bacteria</taxon>
        <taxon>Pseudomonadati</taxon>
        <taxon>Pseudomonadota</taxon>
        <taxon>Gammaproteobacteria</taxon>
        <taxon>Alteromonadales</taxon>
        <taxon>Alteromonadaceae</taxon>
        <taxon>Alteromonas/Salinimonas group</taxon>
        <taxon>Alteromonas</taxon>
    </lineage>
</organism>
<reference evidence="3 4" key="1">
    <citation type="submission" date="2020-01" db="EMBL/GenBank/DDBJ databases">
        <authorList>
            <person name="Chen J."/>
            <person name="Zhu S."/>
            <person name="Yang J."/>
        </authorList>
    </citation>
    <scope>NUCLEOTIDE SEQUENCE [LARGE SCALE GENOMIC DNA]</scope>
    <source>
        <strain evidence="3 4">345S023</strain>
    </source>
</reference>
<sequence length="250" mass="26960">MTKTLSHEQVMRYNRQIVLPQVDISGQESLLNAHAIIIGVGGLGNAAATSLCASGIGKITLIDFDTVDSTNLPRQTLFAESDVGNNKVDVAQTKLYQLNQQCEVVAVKQALNASHATLFEQADVVLDCSDNASARDLVNTLCFQTSTPLVSGAAIRFEGQLFVAIPGTSQCYGCLRTFFAAPELSCVEAGIFSPIVSIIGTYQALLASQVIMNKGEIPLNTLITFDGLSHQWQRWKLPNNTACEVCRTHP</sequence>
<evidence type="ECO:0000313" key="3">
    <source>
        <dbReference type="EMBL" id="NDV90665.1"/>
    </source>
</evidence>
<feature type="domain" description="THIF-type NAD/FAD binding fold" evidence="2">
    <location>
        <begin position="13"/>
        <end position="245"/>
    </location>
</feature>
<dbReference type="Pfam" id="PF00899">
    <property type="entry name" value="ThiF"/>
    <property type="match status" value="1"/>
</dbReference>
<accession>A0A7X5LJS8</accession>
<keyword evidence="3" id="KW-0548">Nucleotidyltransferase</keyword>
<dbReference type="InterPro" id="IPR035985">
    <property type="entry name" value="Ubiquitin-activating_enz"/>
</dbReference>
<dbReference type="Gene3D" id="3.40.50.720">
    <property type="entry name" value="NAD(P)-binding Rossmann-like Domain"/>
    <property type="match status" value="1"/>
</dbReference>
<dbReference type="GO" id="GO:0016779">
    <property type="term" value="F:nucleotidyltransferase activity"/>
    <property type="evidence" value="ECO:0007669"/>
    <property type="project" value="UniProtKB-KW"/>
</dbReference>
<dbReference type="GO" id="GO:0008641">
    <property type="term" value="F:ubiquitin-like modifier activating enzyme activity"/>
    <property type="evidence" value="ECO:0007669"/>
    <property type="project" value="InterPro"/>
</dbReference>
<dbReference type="SUPFAM" id="SSF69572">
    <property type="entry name" value="Activating enzymes of the ubiquitin-like proteins"/>
    <property type="match status" value="1"/>
</dbReference>
<proteinExistence type="inferred from homology"/>
<evidence type="ECO:0000256" key="1">
    <source>
        <dbReference type="ARBA" id="ARBA00009919"/>
    </source>
</evidence>
<protein>
    <submittedName>
        <fullName evidence="3">Molybdopterin-synthase adenylyltransferase MoeB</fullName>
    </submittedName>
</protein>
<dbReference type="FunFam" id="3.40.50.720:FF:000080">
    <property type="entry name" value="Thiazole biosynthesis adenylyltransferase ThiF"/>
    <property type="match status" value="1"/>
</dbReference>
<evidence type="ECO:0000313" key="4">
    <source>
        <dbReference type="Proteomes" id="UP000470213"/>
    </source>
</evidence>
<dbReference type="PANTHER" id="PTHR10953">
    <property type="entry name" value="UBIQUITIN-ACTIVATING ENZYME E1"/>
    <property type="match status" value="1"/>
</dbReference>
<gene>
    <name evidence="3" type="ORF">GTH32_05565</name>
</gene>
<dbReference type="PANTHER" id="PTHR10953:SF240">
    <property type="entry name" value="SULFUR CARRIER PROTEIN THIS ADENYLYLTRANSFERASE"/>
    <property type="match status" value="1"/>
</dbReference>
<name>A0A7X5LJS8_9ALTE</name>
<evidence type="ECO:0000259" key="2">
    <source>
        <dbReference type="Pfam" id="PF00899"/>
    </source>
</evidence>
<dbReference type="CDD" id="cd00757">
    <property type="entry name" value="ThiF_MoeB_HesA_family"/>
    <property type="match status" value="1"/>
</dbReference>
<comment type="caution">
    <text evidence="3">The sequence shown here is derived from an EMBL/GenBank/DDBJ whole genome shotgun (WGS) entry which is preliminary data.</text>
</comment>
<keyword evidence="3" id="KW-0808">Transferase</keyword>
<comment type="similarity">
    <text evidence="1">Belongs to the HesA/MoeB/ThiF family.</text>
</comment>